<name>A0ABQ8L8X1_LABRO</name>
<dbReference type="PANTHER" id="PTHR46579">
    <property type="entry name" value="F5/8 TYPE C DOMAIN-CONTAINING PROTEIN-RELATED"/>
    <property type="match status" value="1"/>
</dbReference>
<dbReference type="GO" id="GO:0016301">
    <property type="term" value="F:kinase activity"/>
    <property type="evidence" value="ECO:0007669"/>
    <property type="project" value="UniProtKB-KW"/>
</dbReference>
<protein>
    <submittedName>
        <fullName evidence="1">Serine/threonine-protein kinase SKM1</fullName>
    </submittedName>
</protein>
<organism evidence="1 2">
    <name type="scientific">Labeo rohita</name>
    <name type="common">Indian major carp</name>
    <name type="synonym">Cyprinus rohita</name>
    <dbReference type="NCBI Taxonomy" id="84645"/>
    <lineage>
        <taxon>Eukaryota</taxon>
        <taxon>Metazoa</taxon>
        <taxon>Chordata</taxon>
        <taxon>Craniata</taxon>
        <taxon>Vertebrata</taxon>
        <taxon>Euteleostomi</taxon>
        <taxon>Actinopterygii</taxon>
        <taxon>Neopterygii</taxon>
        <taxon>Teleostei</taxon>
        <taxon>Ostariophysi</taxon>
        <taxon>Cypriniformes</taxon>
        <taxon>Cyprinidae</taxon>
        <taxon>Labeoninae</taxon>
        <taxon>Labeonini</taxon>
        <taxon>Labeo</taxon>
    </lineage>
</organism>
<keyword evidence="1" id="KW-0808">Transferase</keyword>
<keyword evidence="2" id="KW-1185">Reference proteome</keyword>
<accession>A0ABQ8L8X1</accession>
<evidence type="ECO:0000313" key="2">
    <source>
        <dbReference type="Proteomes" id="UP000830375"/>
    </source>
</evidence>
<evidence type="ECO:0000313" key="1">
    <source>
        <dbReference type="EMBL" id="KAI2647181.1"/>
    </source>
</evidence>
<dbReference type="PANTHER" id="PTHR46579:SF1">
    <property type="entry name" value="F5_8 TYPE C DOMAIN-CONTAINING PROTEIN"/>
    <property type="match status" value="1"/>
</dbReference>
<dbReference type="Proteomes" id="UP000830375">
    <property type="component" value="Unassembled WGS sequence"/>
</dbReference>
<gene>
    <name evidence="1" type="ORF">H4Q32_027676</name>
</gene>
<keyword evidence="1" id="KW-0418">Kinase</keyword>
<comment type="caution">
    <text evidence="1">The sequence shown here is derived from an EMBL/GenBank/DDBJ whole genome shotgun (WGS) entry which is preliminary data.</text>
</comment>
<sequence length="410" mass="47153">MQNPTQFNGYFGCGFCLHPGTLVEKQVKYTVTDREYPDREVKKMLADMEQAVTQNRSVRGVKGPSPLINMPFFDIVWGFVPDYMHAVLLGVIRQLTELLLNNTDQPYYIGSPNTMMVLENRIKDIKPPHLITRQPRPLAEFKYWKASEWRAWLLFYSLPVLNNVLQPRYVNHLGLLVSALFLLLNENITFQDINKADNMLFKFVARFQLLYGEASMTFNVHLLTHLAKSVKLWGPLWAHSAFVFENANGGLLKLVHGTKCVALQIVNKFLLHRAIPVFTTRYAVSEQVKEFCLEMTKDRRVKSFSKCQDTTVLDSGRVTETTDDEKRAFISAQKHAPDELVVHKRMVHKGLVYTSKSYSLSKRRRNCFAKISDGVYGEIQNIVSFPSEGDMENECQNIYPGSYSYNMLNI</sequence>
<reference evidence="1 2" key="1">
    <citation type="submission" date="2022-01" db="EMBL/GenBank/DDBJ databases">
        <title>A high-quality chromosome-level genome assembly of rohu carp, Labeo rohita.</title>
        <authorList>
            <person name="Arick M.A. II"/>
            <person name="Hsu C.-Y."/>
            <person name="Magbanua Z."/>
            <person name="Pechanova O."/>
            <person name="Grover C."/>
            <person name="Miller E."/>
            <person name="Thrash A."/>
            <person name="Ezzel L."/>
            <person name="Alam S."/>
            <person name="Benzie J."/>
            <person name="Hamilton M."/>
            <person name="Karsi A."/>
            <person name="Lawrence M.L."/>
            <person name="Peterson D.G."/>
        </authorList>
    </citation>
    <scope>NUCLEOTIDE SEQUENCE [LARGE SCALE GENOMIC DNA]</scope>
    <source>
        <strain evidence="2">BAU-BD-2019</strain>
        <tissue evidence="1">Blood</tissue>
    </source>
</reference>
<proteinExistence type="predicted"/>
<dbReference type="EMBL" id="JACTAM010000532">
    <property type="protein sequence ID" value="KAI2647181.1"/>
    <property type="molecule type" value="Genomic_DNA"/>
</dbReference>